<feature type="region of interest" description="Disordered" evidence="1">
    <location>
        <begin position="849"/>
        <end position="889"/>
    </location>
</feature>
<protein>
    <recommendedName>
        <fullName evidence="7">C2 domain-containing protein</fullName>
    </recommendedName>
</protein>
<evidence type="ECO:0008006" key="7">
    <source>
        <dbReference type="Google" id="ProtNLM"/>
    </source>
</evidence>
<feature type="transmembrane region" description="Helical" evidence="2">
    <location>
        <begin position="386"/>
        <end position="405"/>
    </location>
</feature>
<dbReference type="CDD" id="cd00030">
    <property type="entry name" value="C2"/>
    <property type="match status" value="1"/>
</dbReference>
<feature type="region of interest" description="Disordered" evidence="1">
    <location>
        <begin position="1092"/>
        <end position="1122"/>
    </location>
</feature>
<keyword evidence="2" id="KW-0472">Membrane</keyword>
<organism evidence="5 6">
    <name type="scientific">Cylindrotheca closterium</name>
    <dbReference type="NCBI Taxonomy" id="2856"/>
    <lineage>
        <taxon>Eukaryota</taxon>
        <taxon>Sar</taxon>
        <taxon>Stramenopiles</taxon>
        <taxon>Ochrophyta</taxon>
        <taxon>Bacillariophyta</taxon>
        <taxon>Bacillariophyceae</taxon>
        <taxon>Bacillariophycidae</taxon>
        <taxon>Bacillariales</taxon>
        <taxon>Bacillariaceae</taxon>
        <taxon>Cylindrotheca</taxon>
    </lineage>
</organism>
<sequence>MFRRKNRGRSAEPRPSGANVPEFVSASPPPPRDAASMERYGYGSTPRASDFTNMSDDEISFKSSGSAASKRFKKMFKKKKKKSRNPDGGASVSSASVSKQAWSPFRTASQEFHVEESAHRMKTNSKDRFRVMPDDSYPNTYLNRAEMKDEMNQKSAYYHDLRVPYQKGKEIGQLRLEVLQCFGLPTTSATREVSAYAIAVCGSHAFKTDMLPPERNPMWLSQMRRACMFPIQKAYDKIYLGVFDGKAEGQTSTTSDFIGRIVIDVARLRAGTTYDITLPLRQSAHVFTRNQQGAIRVRMHLIWVSERAAVLSYLPTSKPKFVPDEKHKINCLDEKSFRNVAQLVHGRHMPGKFSMTLLKSTMREMTFTRIHLFRYIRRREIYNLRFWVYPAISGFVFFAWMHSVYANTFRYVPGHILTYFLLLLYMNYAYYAMDSPIQNGFVAPSIEELFNALAYGTKGKRKKYIEALNMESDAHVVDAEDCIEFELAKGQIINPTKRQLSEIAEEMKRRIKVKKHKHRLKTYKNAFLGTEVVDFLTSNGYAYSRSDGVTLGRRLAKELKLFEPVVVQEDELKDEPLLYQFLDYDSIDKSMIKGPAPKLKKFFRSLGLVSRGIDSKRDHVEFPFSDGKSHPRFTVKQALVISSSQSKKMTREREEAREIVDCAEFGVAPAFHDEEVAEVAQSLNPGQLVKTGIRRGSLVASATLNAATNLPHNIMNLPQNITNATNRRRTMEFGDPDDLYGRLKQRNNPSLDELLESRKLNDSIVDQHAYDSDDDVETILKRRKKGTVVEEKFLFKPPNQEISRNAPTSGHSDKPFAKSMMEMRHRTHGLVGHLFNDRVYKVDQALFPSRNPEENKDTGSVATKRGLFGRNKANHDGADDEDKKNNRTPYEARVDEYDKILQIHKYSHSNPWINRVAVIVQPMIEILQVGLFASRAGYNVMTWQDPILSFWIAIIGPVLVLMFHLMPYRILFGVIGIVLFGPQNWLYRLFQESKPGYQPPIFDKIVKSKSLHKNEPYSEIQLFSSMAPGNQHIKFKNVDPQQVKQVIVPNSALKYSRFYDWPPEPEFARVLKAPPPRNINVKTKSARSFDIASHDSGMYTTDSEAEDEDEGGDGDDEEEKASYWYDATLARTKKKKKKKGLKKVTHNVKKGAGVVVGTTVEAGGALTGAVVGVTGAVVGTTLGATLGVAKATGKATKYAVKGTANLAAGAVDGAINAGNHIGQGLRRSSTLNKGLERKDFEYDEPYNDYYD</sequence>
<accession>A0AAD2G420</accession>
<dbReference type="SUPFAM" id="SSF46785">
    <property type="entry name" value="Winged helix' DNA-binding domain"/>
    <property type="match status" value="1"/>
</dbReference>
<gene>
    <name evidence="5" type="ORF">CYCCA115_LOCUS17727</name>
</gene>
<evidence type="ECO:0000259" key="4">
    <source>
        <dbReference type="PROSITE" id="PS50186"/>
    </source>
</evidence>
<feature type="compositionally biased region" description="Low complexity" evidence="1">
    <location>
        <begin position="88"/>
        <end position="98"/>
    </location>
</feature>
<reference evidence="5" key="1">
    <citation type="submission" date="2023-08" db="EMBL/GenBank/DDBJ databases">
        <authorList>
            <person name="Audoor S."/>
            <person name="Bilcke G."/>
        </authorList>
    </citation>
    <scope>NUCLEOTIDE SEQUENCE</scope>
</reference>
<feature type="compositionally biased region" description="Basic residues" evidence="1">
    <location>
        <begin position="70"/>
        <end position="83"/>
    </location>
</feature>
<dbReference type="Pfam" id="PF00168">
    <property type="entry name" value="C2"/>
    <property type="match status" value="1"/>
</dbReference>
<dbReference type="SMART" id="SM00049">
    <property type="entry name" value="DEP"/>
    <property type="match status" value="1"/>
</dbReference>
<dbReference type="AlphaFoldDB" id="A0AAD2G420"/>
<dbReference type="Gene3D" id="1.10.10.10">
    <property type="entry name" value="Winged helix-like DNA-binding domain superfamily/Winged helix DNA-binding domain"/>
    <property type="match status" value="1"/>
</dbReference>
<evidence type="ECO:0000256" key="1">
    <source>
        <dbReference type="SAM" id="MobiDB-lite"/>
    </source>
</evidence>
<evidence type="ECO:0000256" key="2">
    <source>
        <dbReference type="SAM" id="Phobius"/>
    </source>
</evidence>
<dbReference type="CDD" id="cd04371">
    <property type="entry name" value="DEP"/>
    <property type="match status" value="1"/>
</dbReference>
<keyword evidence="6" id="KW-1185">Reference proteome</keyword>
<dbReference type="EMBL" id="CAKOGP040001992">
    <property type="protein sequence ID" value="CAJ1959307.1"/>
    <property type="molecule type" value="Genomic_DNA"/>
</dbReference>
<dbReference type="PROSITE" id="PS50004">
    <property type="entry name" value="C2"/>
    <property type="match status" value="1"/>
</dbReference>
<evidence type="ECO:0000313" key="5">
    <source>
        <dbReference type="EMBL" id="CAJ1959307.1"/>
    </source>
</evidence>
<dbReference type="SUPFAM" id="SSF49562">
    <property type="entry name" value="C2 domain (Calcium/lipid-binding domain, CaLB)"/>
    <property type="match status" value="1"/>
</dbReference>
<keyword evidence="2" id="KW-1133">Transmembrane helix</keyword>
<dbReference type="InterPro" id="IPR000008">
    <property type="entry name" value="C2_dom"/>
</dbReference>
<feature type="transmembrane region" description="Helical" evidence="2">
    <location>
        <begin position="970"/>
        <end position="990"/>
    </location>
</feature>
<dbReference type="InterPro" id="IPR036390">
    <property type="entry name" value="WH_DNA-bd_sf"/>
</dbReference>
<feature type="transmembrane region" description="Helical" evidence="2">
    <location>
        <begin position="946"/>
        <end position="963"/>
    </location>
</feature>
<name>A0AAD2G420_9STRA</name>
<feature type="compositionally biased region" description="Basic and acidic residues" evidence="1">
    <location>
        <begin position="873"/>
        <end position="889"/>
    </location>
</feature>
<dbReference type="InterPro" id="IPR035892">
    <property type="entry name" value="C2_domain_sf"/>
</dbReference>
<dbReference type="InterPro" id="IPR000591">
    <property type="entry name" value="DEP_dom"/>
</dbReference>
<dbReference type="InterPro" id="IPR036388">
    <property type="entry name" value="WH-like_DNA-bd_sf"/>
</dbReference>
<evidence type="ECO:0000313" key="6">
    <source>
        <dbReference type="Proteomes" id="UP001295423"/>
    </source>
</evidence>
<feature type="domain" description="C2" evidence="3">
    <location>
        <begin position="155"/>
        <end position="278"/>
    </location>
</feature>
<feature type="compositionally biased region" description="Acidic residues" evidence="1">
    <location>
        <begin position="1103"/>
        <end position="1119"/>
    </location>
</feature>
<dbReference type="PROSITE" id="PS50186">
    <property type="entry name" value="DEP"/>
    <property type="match status" value="1"/>
</dbReference>
<dbReference type="Proteomes" id="UP001295423">
    <property type="component" value="Unassembled WGS sequence"/>
</dbReference>
<evidence type="ECO:0000259" key="3">
    <source>
        <dbReference type="PROSITE" id="PS50004"/>
    </source>
</evidence>
<proteinExistence type="predicted"/>
<feature type="transmembrane region" description="Helical" evidence="2">
    <location>
        <begin position="411"/>
        <end position="431"/>
    </location>
</feature>
<keyword evidence="2" id="KW-0812">Transmembrane</keyword>
<dbReference type="Pfam" id="PF00610">
    <property type="entry name" value="DEP"/>
    <property type="match status" value="1"/>
</dbReference>
<feature type="domain" description="DEP" evidence="4">
    <location>
        <begin position="507"/>
        <end position="583"/>
    </location>
</feature>
<dbReference type="GO" id="GO:0035556">
    <property type="term" value="P:intracellular signal transduction"/>
    <property type="evidence" value="ECO:0007669"/>
    <property type="project" value="InterPro"/>
</dbReference>
<feature type="region of interest" description="Disordered" evidence="1">
    <location>
        <begin position="1"/>
        <end position="100"/>
    </location>
</feature>
<dbReference type="Gene3D" id="2.60.40.150">
    <property type="entry name" value="C2 domain"/>
    <property type="match status" value="1"/>
</dbReference>
<comment type="caution">
    <text evidence="5">The sequence shown here is derived from an EMBL/GenBank/DDBJ whole genome shotgun (WGS) entry which is preliminary data.</text>
</comment>